<evidence type="ECO:0000256" key="1">
    <source>
        <dbReference type="SAM" id="Coils"/>
    </source>
</evidence>
<evidence type="ECO:0000313" key="4">
    <source>
        <dbReference type="Proteomes" id="UP000008141"/>
    </source>
</evidence>
<feature type="compositionally biased region" description="Basic and acidic residues" evidence="2">
    <location>
        <begin position="226"/>
        <end position="238"/>
    </location>
</feature>
<dbReference type="KEGG" id="cvr:CHLNCDRAFT_143532"/>
<organism evidence="4">
    <name type="scientific">Chlorella variabilis</name>
    <name type="common">Green alga</name>
    <dbReference type="NCBI Taxonomy" id="554065"/>
    <lineage>
        <taxon>Eukaryota</taxon>
        <taxon>Viridiplantae</taxon>
        <taxon>Chlorophyta</taxon>
        <taxon>core chlorophytes</taxon>
        <taxon>Trebouxiophyceae</taxon>
        <taxon>Chlorellales</taxon>
        <taxon>Chlorellaceae</taxon>
        <taxon>Chlorella clade</taxon>
        <taxon>Chlorella</taxon>
    </lineage>
</organism>
<dbReference type="InParanoid" id="E1ZB44"/>
<dbReference type="Proteomes" id="UP000008141">
    <property type="component" value="Unassembled WGS sequence"/>
</dbReference>
<feature type="region of interest" description="Disordered" evidence="2">
    <location>
        <begin position="200"/>
        <end position="291"/>
    </location>
</feature>
<gene>
    <name evidence="3" type="ORF">CHLNCDRAFT_143532</name>
</gene>
<dbReference type="GeneID" id="17356632"/>
<evidence type="ECO:0000313" key="3">
    <source>
        <dbReference type="EMBL" id="EFN56959.1"/>
    </source>
</evidence>
<name>E1ZB44_CHLVA</name>
<feature type="compositionally biased region" description="Acidic residues" evidence="2">
    <location>
        <begin position="246"/>
        <end position="259"/>
    </location>
</feature>
<keyword evidence="1" id="KW-0175">Coiled coil</keyword>
<dbReference type="RefSeq" id="XP_005849061.1">
    <property type="nucleotide sequence ID" value="XM_005848999.1"/>
</dbReference>
<accession>E1ZB44</accession>
<proteinExistence type="predicted"/>
<keyword evidence="4" id="KW-1185">Reference proteome</keyword>
<feature type="coiled-coil region" evidence="1">
    <location>
        <begin position="8"/>
        <end position="119"/>
    </location>
</feature>
<evidence type="ECO:0000256" key="2">
    <source>
        <dbReference type="SAM" id="MobiDB-lite"/>
    </source>
</evidence>
<reference evidence="3 4" key="1">
    <citation type="journal article" date="2010" name="Plant Cell">
        <title>The Chlorella variabilis NC64A genome reveals adaptation to photosymbiosis, coevolution with viruses, and cryptic sex.</title>
        <authorList>
            <person name="Blanc G."/>
            <person name="Duncan G."/>
            <person name="Agarkova I."/>
            <person name="Borodovsky M."/>
            <person name="Gurnon J."/>
            <person name="Kuo A."/>
            <person name="Lindquist E."/>
            <person name="Lucas S."/>
            <person name="Pangilinan J."/>
            <person name="Polle J."/>
            <person name="Salamov A."/>
            <person name="Terry A."/>
            <person name="Yamada T."/>
            <person name="Dunigan D.D."/>
            <person name="Grigoriev I.V."/>
            <person name="Claverie J.M."/>
            <person name="Van Etten J.L."/>
        </authorList>
    </citation>
    <scope>NUCLEOTIDE SEQUENCE [LARGE SCALE GENOMIC DNA]</scope>
    <source>
        <strain evidence="3 4">NC64A</strain>
    </source>
</reference>
<sequence>MAADLGENERRETLLEQLKRQLREEEERQQEEQRAQAERQQLLLCVPQAEAQLQALRQQLQQQEHRADAERQRADAERQRAEAEQRRLLERALRAELQLEAVRQELQQLQQQHQQQEKKGQWEAGEALGGQRAPLAAVNVNDQHVGGQERLLHLSPLSRQLRAMQLGRQQQQQQRRAETDGEQLERALHADAPMQQLEAARCRGGPSGRSHQSTRGYGGEELAFSRADRAGGSREARSRNRRLPVDESEEEEEEEEEEEVVTRRRQPDGGRGVSRAVPAGPGRGNGRVDPLRFDTSSYELEQPEEEVPVGADRQPDWAAHLQRECRLLGPREAATSMVRLPDGSALHVPLAARLAASRHQGLEPSQVPNKDAAPLGEVMMLWTNAPVDLEGGKEALYNLNSGNYLPLLTLARTGAAGRTLQPTAAQLKAMASAAAEAC</sequence>
<protein>
    <submittedName>
        <fullName evidence="3">Uncharacterized protein</fullName>
    </submittedName>
</protein>
<dbReference type="EMBL" id="GL433840">
    <property type="protein sequence ID" value="EFN56959.1"/>
    <property type="molecule type" value="Genomic_DNA"/>
</dbReference>
<dbReference type="AlphaFoldDB" id="E1ZB44"/>